<sequence>MSSTGAQLTTLEAFLQGYPTIEYIPPSSSEYPAARKPWNEARLDNPLAVVKPRSPADVAAIVKHAKLNSLPFTIRSGGHNLEGRCVAQDALLIDLRALTAVTIAPDRKTATVQGGILQGELASKLWEHGLATPTGAVPTVGYVGWAMYGGYGPFSPHWGLGVDQIVGATIVDPNGDIVKADEALLEGIRGAGGLFGVIIDLTVKVYPLTSLLAGPIIFNPTDITKTYVDFNAAYEKLLNSEGLPPQLSVQQICFNGPMGRAFAALFLWSGANIEEGKRWSEKIASLAPLMVNMVGSTTIPDWFIANGALIPPKIAGNGFSHNVRRIPPSVAEAIGRNLAIMPADRGAMVSIHQLRGPSAGPQDHPSVFATREPHYMLELLGFSTSGDEDVSRQWAIQTTDEIQQADPDNVLPTAYISVYNSAIQAKSTSEALEKTYGPKAQVLKDLKASFDPDSVFSLTVPALK</sequence>
<dbReference type="SUPFAM" id="SSF56176">
    <property type="entry name" value="FAD-binding/transporter-associated domain-like"/>
    <property type="match status" value="1"/>
</dbReference>
<evidence type="ECO:0000256" key="4">
    <source>
        <dbReference type="ARBA" id="ARBA00023002"/>
    </source>
</evidence>
<name>A0A1Q5UC92_9EURO</name>
<organism evidence="6 7">
    <name type="scientific">Penicillium subrubescens</name>
    <dbReference type="NCBI Taxonomy" id="1316194"/>
    <lineage>
        <taxon>Eukaryota</taxon>
        <taxon>Fungi</taxon>
        <taxon>Dikarya</taxon>
        <taxon>Ascomycota</taxon>
        <taxon>Pezizomycotina</taxon>
        <taxon>Eurotiomycetes</taxon>
        <taxon>Eurotiomycetidae</taxon>
        <taxon>Eurotiales</taxon>
        <taxon>Aspergillaceae</taxon>
        <taxon>Penicillium</taxon>
    </lineage>
</organism>
<dbReference type="GO" id="GO:0071949">
    <property type="term" value="F:FAD binding"/>
    <property type="evidence" value="ECO:0007669"/>
    <property type="project" value="InterPro"/>
</dbReference>
<reference evidence="6 7" key="1">
    <citation type="submission" date="2016-10" db="EMBL/GenBank/DDBJ databases">
        <title>Genome sequence of the ascomycete fungus Penicillium subrubescens.</title>
        <authorList>
            <person name="De Vries R.P."/>
            <person name="Peng M."/>
            <person name="Dilokpimol A."/>
            <person name="Hilden K."/>
            <person name="Makela M.R."/>
            <person name="Grigoriev I."/>
            <person name="Riley R."/>
            <person name="Granchi Z."/>
        </authorList>
    </citation>
    <scope>NUCLEOTIDE SEQUENCE [LARGE SCALE GENOMIC DNA]</scope>
    <source>
        <strain evidence="6 7">CBS 132785</strain>
    </source>
</reference>
<dbReference type="InterPro" id="IPR036318">
    <property type="entry name" value="FAD-bd_PCMH-like_sf"/>
</dbReference>
<comment type="similarity">
    <text evidence="1">Belongs to the oxygen-dependent FAD-linked oxidoreductase family.</text>
</comment>
<dbReference type="Gene3D" id="3.30.43.10">
    <property type="entry name" value="Uridine Diphospho-n-acetylenolpyruvylglucosamine Reductase, domain 2"/>
    <property type="match status" value="1"/>
</dbReference>
<dbReference type="InterPro" id="IPR006094">
    <property type="entry name" value="Oxid_FAD_bind_N"/>
</dbReference>
<dbReference type="InterPro" id="IPR016169">
    <property type="entry name" value="FAD-bd_PCMH_sub2"/>
</dbReference>
<dbReference type="PANTHER" id="PTHR42973">
    <property type="entry name" value="BINDING OXIDOREDUCTASE, PUTATIVE (AFU_ORTHOLOGUE AFUA_1G17690)-RELATED"/>
    <property type="match status" value="1"/>
</dbReference>
<keyword evidence="3" id="KW-0274">FAD</keyword>
<dbReference type="AlphaFoldDB" id="A0A1Q5UC92"/>
<dbReference type="InterPro" id="IPR016166">
    <property type="entry name" value="FAD-bd_PCMH"/>
</dbReference>
<dbReference type="Proteomes" id="UP000186955">
    <property type="component" value="Unassembled WGS sequence"/>
</dbReference>
<dbReference type="PROSITE" id="PS51387">
    <property type="entry name" value="FAD_PCMH"/>
    <property type="match status" value="1"/>
</dbReference>
<dbReference type="STRING" id="1316194.A0A1Q5UC92"/>
<protein>
    <submittedName>
        <fullName evidence="6">6-hydroxy-D-nicotine oxidase</fullName>
    </submittedName>
</protein>
<keyword evidence="7" id="KW-1185">Reference proteome</keyword>
<proteinExistence type="inferred from homology"/>
<evidence type="ECO:0000256" key="1">
    <source>
        <dbReference type="ARBA" id="ARBA00005466"/>
    </source>
</evidence>
<evidence type="ECO:0000313" key="7">
    <source>
        <dbReference type="Proteomes" id="UP000186955"/>
    </source>
</evidence>
<dbReference type="EMBL" id="MNBE01000398">
    <property type="protein sequence ID" value="OKP10083.1"/>
    <property type="molecule type" value="Genomic_DNA"/>
</dbReference>
<accession>A0A1Q5UC92</accession>
<keyword evidence="4" id="KW-0560">Oxidoreductase</keyword>
<evidence type="ECO:0000259" key="5">
    <source>
        <dbReference type="PROSITE" id="PS51387"/>
    </source>
</evidence>
<dbReference type="InterPro" id="IPR050416">
    <property type="entry name" value="FAD-linked_Oxidoreductase"/>
</dbReference>
<evidence type="ECO:0000313" key="6">
    <source>
        <dbReference type="EMBL" id="OKP10083.1"/>
    </source>
</evidence>
<feature type="domain" description="FAD-binding PCMH-type" evidence="5">
    <location>
        <begin position="42"/>
        <end position="208"/>
    </location>
</feature>
<keyword evidence="2" id="KW-0285">Flavoprotein</keyword>
<dbReference type="Gene3D" id="3.40.462.20">
    <property type="match status" value="1"/>
</dbReference>
<dbReference type="PANTHER" id="PTHR42973:SF7">
    <property type="entry name" value="FAD-BINDING PCMH-TYPE DOMAIN-CONTAINING PROTEIN"/>
    <property type="match status" value="1"/>
</dbReference>
<dbReference type="GO" id="GO:0016491">
    <property type="term" value="F:oxidoreductase activity"/>
    <property type="evidence" value="ECO:0007669"/>
    <property type="project" value="UniProtKB-KW"/>
</dbReference>
<gene>
    <name evidence="6" type="ORF">PENSUB_4548</name>
</gene>
<dbReference type="Gene3D" id="3.30.465.10">
    <property type="match status" value="1"/>
</dbReference>
<evidence type="ECO:0000256" key="3">
    <source>
        <dbReference type="ARBA" id="ARBA00022827"/>
    </source>
</evidence>
<dbReference type="Pfam" id="PF01565">
    <property type="entry name" value="FAD_binding_4"/>
    <property type="match status" value="1"/>
</dbReference>
<evidence type="ECO:0000256" key="2">
    <source>
        <dbReference type="ARBA" id="ARBA00022630"/>
    </source>
</evidence>
<comment type="caution">
    <text evidence="6">The sequence shown here is derived from an EMBL/GenBank/DDBJ whole genome shotgun (WGS) entry which is preliminary data.</text>
</comment>
<dbReference type="InterPro" id="IPR016167">
    <property type="entry name" value="FAD-bd_PCMH_sub1"/>
</dbReference>